<accession>Q8TMA9</accession>
<proteinExistence type="predicted"/>
<keyword evidence="2" id="KW-1185">Reference proteome</keyword>
<protein>
    <submittedName>
        <fullName evidence="1">Uncharacterized protein</fullName>
    </submittedName>
</protein>
<dbReference type="KEGG" id="mac:MA_2755"/>
<evidence type="ECO:0000313" key="2">
    <source>
        <dbReference type="Proteomes" id="UP000002487"/>
    </source>
</evidence>
<gene>
    <name evidence="1" type="ordered locus">MA_2755</name>
</gene>
<reference evidence="1 2" key="1">
    <citation type="journal article" date="2002" name="Genome Res.">
        <title>The genome of Methanosarcina acetivorans reveals extensive metabolic and physiological diversity.</title>
        <authorList>
            <person name="Galagan J.E."/>
            <person name="Nusbaum C."/>
            <person name="Roy A."/>
            <person name="Endrizzi M.G."/>
            <person name="Macdonald P."/>
            <person name="FitzHugh W."/>
            <person name="Calvo S."/>
            <person name="Engels R."/>
            <person name="Smirnov S."/>
            <person name="Atnoor D."/>
            <person name="Brown A."/>
            <person name="Allen N."/>
            <person name="Naylor J."/>
            <person name="Stange-Thomann N."/>
            <person name="DeArellano K."/>
            <person name="Johnson R."/>
            <person name="Linton L."/>
            <person name="McEwan P."/>
            <person name="McKernan K."/>
            <person name="Talamas J."/>
            <person name="Tirrell A."/>
            <person name="Ye W."/>
            <person name="Zimmer A."/>
            <person name="Barber R.D."/>
            <person name="Cann I."/>
            <person name="Graham D.E."/>
            <person name="Grahame D.A."/>
            <person name="Guss A."/>
            <person name="Hedderich R."/>
            <person name="Ingram-Smith C."/>
            <person name="Kuettner C.H."/>
            <person name="Krzycki J.A."/>
            <person name="Leigh J.A."/>
            <person name="Li W."/>
            <person name="Liu J."/>
            <person name="Mukhopadhyay B."/>
            <person name="Reeve J.N."/>
            <person name="Smith K."/>
            <person name="Springer T.A."/>
            <person name="Umayam L.A."/>
            <person name="White O."/>
            <person name="White R.H."/>
            <person name="de Macario E.C."/>
            <person name="Ferry J.G."/>
            <person name="Jarrell K.F."/>
            <person name="Jing H."/>
            <person name="Macario A.J.L."/>
            <person name="Paulsen I."/>
            <person name="Pritchett M."/>
            <person name="Sowers K.R."/>
            <person name="Swanson R.V."/>
            <person name="Zinder S.H."/>
            <person name="Lander E."/>
            <person name="Metcalf W.W."/>
            <person name="Birren B."/>
        </authorList>
    </citation>
    <scope>NUCLEOTIDE SEQUENCE [LARGE SCALE GENOMIC DNA]</scope>
    <source>
        <strain evidence="2">ATCC 35395 / DSM 2834 / JCM 12185 / C2A</strain>
    </source>
</reference>
<dbReference type="EMBL" id="AE010299">
    <property type="protein sequence ID" value="AAM06133.1"/>
    <property type="molecule type" value="Genomic_DNA"/>
</dbReference>
<dbReference type="Proteomes" id="UP000002487">
    <property type="component" value="Chromosome"/>
</dbReference>
<dbReference type="InParanoid" id="Q8TMA9"/>
<sequence length="67" mass="7118">MRNSGYLAGLGVLGKNTLLINDKYGNMIQIGAILVDVELEPDPIATYQSCLPDCSLCLDSLSAESTV</sequence>
<dbReference type="EnsemblBacteria" id="AAM06133">
    <property type="protein sequence ID" value="AAM06133"/>
    <property type="gene ID" value="MA_2755"/>
</dbReference>
<dbReference type="AlphaFoldDB" id="Q8TMA9"/>
<evidence type="ECO:0000313" key="1">
    <source>
        <dbReference type="EMBL" id="AAM06133.1"/>
    </source>
</evidence>
<organism evidence="1 2">
    <name type="scientific">Methanosarcina acetivorans (strain ATCC 35395 / DSM 2834 / JCM 12185 / C2A)</name>
    <dbReference type="NCBI Taxonomy" id="188937"/>
    <lineage>
        <taxon>Archaea</taxon>
        <taxon>Methanobacteriati</taxon>
        <taxon>Methanobacteriota</taxon>
        <taxon>Stenosarchaea group</taxon>
        <taxon>Methanomicrobia</taxon>
        <taxon>Methanosarcinales</taxon>
        <taxon>Methanosarcinaceae</taxon>
        <taxon>Methanosarcina</taxon>
    </lineage>
</organism>
<dbReference type="PANTHER" id="PTHR42827:SF1">
    <property type="entry name" value="IRON-SULFUR CLUSTER-BINDING PROTEIN"/>
    <property type="match status" value="1"/>
</dbReference>
<dbReference type="HOGENOM" id="CLU_2802179_0_0_2"/>
<name>Q8TMA9_METAC</name>
<dbReference type="PANTHER" id="PTHR42827">
    <property type="entry name" value="IRON-SULFUR CLUSTER-BINDING PROTEIN-RELATED"/>
    <property type="match status" value="1"/>
</dbReference>